<proteinExistence type="predicted"/>
<dbReference type="AlphaFoldDB" id="A0A1I2GT89"/>
<name>A0A1I2GT89_9BACT</name>
<evidence type="ECO:0000313" key="1">
    <source>
        <dbReference type="EMBL" id="SFF19771.1"/>
    </source>
</evidence>
<evidence type="ECO:0000313" key="2">
    <source>
        <dbReference type="Proteomes" id="UP000199400"/>
    </source>
</evidence>
<dbReference type="Proteomes" id="UP000199400">
    <property type="component" value="Unassembled WGS sequence"/>
</dbReference>
<reference evidence="2" key="1">
    <citation type="submission" date="2016-10" db="EMBL/GenBank/DDBJ databases">
        <authorList>
            <person name="Varghese N."/>
            <person name="Submissions S."/>
        </authorList>
    </citation>
    <scope>NUCLEOTIDE SEQUENCE [LARGE SCALE GENOMIC DNA]</scope>
    <source>
        <strain evidence="2">ATCC 25963</strain>
    </source>
</reference>
<gene>
    <name evidence="1" type="ORF">SAMN02745121_07456</name>
</gene>
<dbReference type="EMBL" id="FOMX01000034">
    <property type="protein sequence ID" value="SFF19771.1"/>
    <property type="molecule type" value="Genomic_DNA"/>
</dbReference>
<accession>A0A1I2GT89</accession>
<keyword evidence="2" id="KW-1185">Reference proteome</keyword>
<protein>
    <submittedName>
        <fullName evidence="1">Uncharacterized protein</fullName>
    </submittedName>
</protein>
<sequence length="88" mass="10387">MSYRRAGMHVDSRCPFRFLHLWQRRRVAFVRSEDTERSRLEPELAAAIRVIVHDPFTLVGPMGRSQKSSRRRLTAPLSRVELLRRRSA</sequence>
<organism evidence="1 2">
    <name type="scientific">Nannocystis exedens</name>
    <dbReference type="NCBI Taxonomy" id="54"/>
    <lineage>
        <taxon>Bacteria</taxon>
        <taxon>Pseudomonadati</taxon>
        <taxon>Myxococcota</taxon>
        <taxon>Polyangia</taxon>
        <taxon>Nannocystales</taxon>
        <taxon>Nannocystaceae</taxon>
        <taxon>Nannocystis</taxon>
    </lineage>
</organism>